<sequence length="999" mass="108385">MKTRLLNLLVCLLVTQFAYAQTVISTSFDDYTLGGLEGQDAWEMHEGGIANVVTTPAYIRTGSQGVQFGTPTESEIALEHLSYDPEVTGLGSTVYIDCWIKVLTVNTVEPIIISGYDLFGGSSKRTFMFEISTSGILNAYSSWSKIAVPSESYTMGEWMRLSVSANYATATYEAAVNGNIIDGTLDFRENYSTNREPDTKEYHSLRIYSEGGITDIALDYIYVGTDVITDIAFTAPSIERTITVTQPENATITLSPDQEIYEVGTEVTVAITEVADHYVFEKWTGGFSGSSTSFMFTVDNNVSFGASIIVDDTDPPAEYTIDITQPPGGTITVSPAEGPYYVGDEITFSIVPAIGYEFTSWSGITGNSDEEVITIDQDLTVSAVMTPGTFSERIVNVANNSQLEDAIDDMLPGDRIILANGTYDGAGGSIKNLGGTADYPVSIEAANIGEAKFTGSSYFSLTNCAYITFKGFDFDVEVYTLFKLTGCNNIRISQNVFKNTGDDGSKLILIGDIWEATSCNSHHNRVDHNLFDGKDDSGAWLVIDGSHGGTPQVSQYDRIDHNHFRNNGPRVTNEKETIRIGMSDLSLSSAFCTVENNLFEACDGDPEIISVKSGQNYIRNNTFLKSLGTVSLRHGDGSEVSGNYFLGQGKTAIFEENTIGCGGVRVYGKDHKIFNNYFEGLTGSLWDAACTLTQGDATNSNVTNSSDLTKHYLVENLEFTHNTLVNNASDIEIGYRTDWGKPPVNCLIANNIIVQDTNPVTTLHEAGAADGVTFADNIIYTTGDATWGDLTFTASEAANVNPLLASSDCRASAANCPATVPYATYKLTSLSPAIDASVTNTMSYITTDSEGQATETTRDLGADEYNSTDPITNGLMDATHVGPDAIDYTEGDGRVATEEEVETEEETEGEGENEEGETITITTVDPSERTVQVYPNPFTRTTKFEATEEAYITIYSISGHQVATFRTINEVEWTAPKQGVYIAHVLANKVKYTIKLVAN</sequence>
<organism evidence="4 5">
    <name type="scientific">Reichenbachiella carrageenanivorans</name>
    <dbReference type="NCBI Taxonomy" id="2979869"/>
    <lineage>
        <taxon>Bacteria</taxon>
        <taxon>Pseudomonadati</taxon>
        <taxon>Bacteroidota</taxon>
        <taxon>Cytophagia</taxon>
        <taxon>Cytophagales</taxon>
        <taxon>Reichenbachiellaceae</taxon>
        <taxon>Reichenbachiella</taxon>
    </lineage>
</organism>
<keyword evidence="5" id="KW-1185">Reference proteome</keyword>
<feature type="signal peptide" evidence="2">
    <location>
        <begin position="1"/>
        <end position="20"/>
    </location>
</feature>
<dbReference type="NCBIfam" id="TIGR04183">
    <property type="entry name" value="Por_Secre_tail"/>
    <property type="match status" value="1"/>
</dbReference>
<feature type="domain" description="Bacterial repeat" evidence="3">
    <location>
        <begin position="319"/>
        <end position="384"/>
    </location>
</feature>
<dbReference type="Pfam" id="PF14592">
    <property type="entry name" value="Chondroitinas_B"/>
    <property type="match status" value="1"/>
</dbReference>
<evidence type="ECO:0000256" key="2">
    <source>
        <dbReference type="SAM" id="SignalP"/>
    </source>
</evidence>
<dbReference type="RefSeq" id="WP_263049410.1">
    <property type="nucleotide sequence ID" value="NZ_CP106735.1"/>
</dbReference>
<dbReference type="InterPro" id="IPR026444">
    <property type="entry name" value="Secre_tail"/>
</dbReference>
<feature type="domain" description="Bacterial repeat" evidence="3">
    <location>
        <begin position="241"/>
        <end position="306"/>
    </location>
</feature>
<dbReference type="InterPro" id="IPR039513">
    <property type="entry name" value="PL-6"/>
</dbReference>
<dbReference type="EMBL" id="CP106735">
    <property type="protein sequence ID" value="UXX77663.1"/>
    <property type="molecule type" value="Genomic_DNA"/>
</dbReference>
<dbReference type="SUPFAM" id="SSF51126">
    <property type="entry name" value="Pectin lyase-like"/>
    <property type="match status" value="1"/>
</dbReference>
<dbReference type="InterPro" id="IPR012334">
    <property type="entry name" value="Pectin_lyas_fold"/>
</dbReference>
<feature type="chain" id="PRO_5047233834" evidence="2">
    <location>
        <begin position="21"/>
        <end position="999"/>
    </location>
</feature>
<evidence type="ECO:0000313" key="5">
    <source>
        <dbReference type="Proteomes" id="UP001062165"/>
    </source>
</evidence>
<dbReference type="CDD" id="cd14251">
    <property type="entry name" value="PL-6"/>
    <property type="match status" value="1"/>
</dbReference>
<protein>
    <submittedName>
        <fullName evidence="4">T9SS type A sorting domain-containing protein</fullName>
    </submittedName>
</protein>
<dbReference type="InterPro" id="IPR011050">
    <property type="entry name" value="Pectin_lyase_fold/virulence"/>
</dbReference>
<gene>
    <name evidence="4" type="ORF">N7E81_09805</name>
</gene>
<feature type="region of interest" description="Disordered" evidence="1">
    <location>
        <begin position="892"/>
        <end position="920"/>
    </location>
</feature>
<evidence type="ECO:0000313" key="4">
    <source>
        <dbReference type="EMBL" id="UXX77663.1"/>
    </source>
</evidence>
<dbReference type="Gene3D" id="2.160.20.10">
    <property type="entry name" value="Single-stranded right-handed beta-helix, Pectin lyase-like"/>
    <property type="match status" value="1"/>
</dbReference>
<feature type="compositionally biased region" description="Acidic residues" evidence="1">
    <location>
        <begin position="898"/>
        <end position="917"/>
    </location>
</feature>
<accession>A0ABY6CUX1</accession>
<dbReference type="Proteomes" id="UP001062165">
    <property type="component" value="Chromosome"/>
</dbReference>
<proteinExistence type="predicted"/>
<evidence type="ECO:0000256" key="1">
    <source>
        <dbReference type="SAM" id="MobiDB-lite"/>
    </source>
</evidence>
<name>A0ABY6CUX1_9BACT</name>
<keyword evidence="2" id="KW-0732">Signal</keyword>
<dbReference type="InterPro" id="IPR044060">
    <property type="entry name" value="Bacterial_rp_domain"/>
</dbReference>
<evidence type="ECO:0000259" key="3">
    <source>
        <dbReference type="Pfam" id="PF18998"/>
    </source>
</evidence>
<dbReference type="Pfam" id="PF18998">
    <property type="entry name" value="Flg_new_2"/>
    <property type="match status" value="2"/>
</dbReference>
<reference evidence="4" key="1">
    <citation type="submission" date="2022-10" db="EMBL/GenBank/DDBJ databases">
        <title>Comparative genomics and taxonomic characterization of three novel marine species of genus Reichenbachiella exhibiting antioxidant and polysaccharide degradation activities.</title>
        <authorList>
            <person name="Muhammad N."/>
            <person name="Lee Y.-J."/>
            <person name="Ko J."/>
            <person name="Kim S.-G."/>
        </authorList>
    </citation>
    <scope>NUCLEOTIDE SEQUENCE</scope>
    <source>
        <strain evidence="4">Wsw4-B4</strain>
    </source>
</reference>